<comment type="caution">
    <text evidence="2">The sequence shown here is derived from an EMBL/GenBank/DDBJ whole genome shotgun (WGS) entry which is preliminary data.</text>
</comment>
<dbReference type="OrthoDB" id="1587081at2759"/>
<name>A0A9Q1JZV3_9CARY</name>
<gene>
    <name evidence="2" type="ORF">Cgig2_025320</name>
</gene>
<dbReference type="EMBL" id="JAKOGI010000495">
    <property type="protein sequence ID" value="KAJ8434180.1"/>
    <property type="molecule type" value="Genomic_DNA"/>
</dbReference>
<evidence type="ECO:0000313" key="3">
    <source>
        <dbReference type="Proteomes" id="UP001153076"/>
    </source>
</evidence>
<evidence type="ECO:0000313" key="2">
    <source>
        <dbReference type="EMBL" id="KAJ8434180.1"/>
    </source>
</evidence>
<keyword evidence="1" id="KW-0732">Signal</keyword>
<protein>
    <submittedName>
        <fullName evidence="2">Uncharacterized protein</fullName>
    </submittedName>
</protein>
<keyword evidence="3" id="KW-1185">Reference proteome</keyword>
<sequence length="272" mass="31121">MGKLAVWLIYNFDICSCSLLLTYREQWLERNSILKCGALIKMMESQVRGSQLSHTEHADRLKHNDMTELGTIQDESACLCYLNHVVFKLRLMPCQFPMLRGQADEEMNSRVGQEFKIGFDIGYLKDSLHKTTVTDEEEQFNEGEHRNKSFEAKAKVHDQIGVTAGGSHAELEKLPLITPTTHKRVRKVATELMSDMLIRLTPKESNSRTPALLQDSYLLDGFLIGINTIQKHFISSRDMVHEFSSLHLVLALGSLRRRTRHCPKELSLSIQH</sequence>
<accession>A0A9Q1JZV3</accession>
<dbReference type="AlphaFoldDB" id="A0A9Q1JZV3"/>
<reference evidence="2" key="1">
    <citation type="submission" date="2022-04" db="EMBL/GenBank/DDBJ databases">
        <title>Carnegiea gigantea Genome sequencing and assembly v2.</title>
        <authorList>
            <person name="Copetti D."/>
            <person name="Sanderson M.J."/>
            <person name="Burquez A."/>
            <person name="Wojciechowski M.F."/>
        </authorList>
    </citation>
    <scope>NUCLEOTIDE SEQUENCE</scope>
    <source>
        <strain evidence="2">SGP5-SGP5p</strain>
        <tissue evidence="2">Aerial part</tissue>
    </source>
</reference>
<organism evidence="2 3">
    <name type="scientific">Carnegiea gigantea</name>
    <dbReference type="NCBI Taxonomy" id="171969"/>
    <lineage>
        <taxon>Eukaryota</taxon>
        <taxon>Viridiplantae</taxon>
        <taxon>Streptophyta</taxon>
        <taxon>Embryophyta</taxon>
        <taxon>Tracheophyta</taxon>
        <taxon>Spermatophyta</taxon>
        <taxon>Magnoliopsida</taxon>
        <taxon>eudicotyledons</taxon>
        <taxon>Gunneridae</taxon>
        <taxon>Pentapetalae</taxon>
        <taxon>Caryophyllales</taxon>
        <taxon>Cactineae</taxon>
        <taxon>Cactaceae</taxon>
        <taxon>Cactoideae</taxon>
        <taxon>Echinocereeae</taxon>
        <taxon>Carnegiea</taxon>
    </lineage>
</organism>
<feature type="chain" id="PRO_5040351329" evidence="1">
    <location>
        <begin position="18"/>
        <end position="272"/>
    </location>
</feature>
<proteinExistence type="predicted"/>
<evidence type="ECO:0000256" key="1">
    <source>
        <dbReference type="SAM" id="SignalP"/>
    </source>
</evidence>
<feature type="signal peptide" evidence="1">
    <location>
        <begin position="1"/>
        <end position="17"/>
    </location>
</feature>
<dbReference type="Proteomes" id="UP001153076">
    <property type="component" value="Unassembled WGS sequence"/>
</dbReference>